<name>A0ABY8JPB3_9BRAD</name>
<feature type="signal peptide" evidence="1">
    <location>
        <begin position="1"/>
        <end position="25"/>
    </location>
</feature>
<dbReference type="RefSeq" id="WP_141340719.1">
    <property type="nucleotide sequence ID" value="NZ_CP121646.1"/>
</dbReference>
<protein>
    <submittedName>
        <fullName evidence="2">Uncharacterized protein</fullName>
    </submittedName>
</protein>
<accession>A0ABY8JPB3</accession>
<proteinExistence type="predicted"/>
<gene>
    <name evidence="2" type="ORF">QA636_16630</name>
</gene>
<sequence length="182" mass="20294">MRKHRIAAVFVLGWCAAWAPSQAPACGYHDDVTLARGMLNWTYPDALHVLGAMAQAVSERRLPPPARTPDLWAYHRTVRSLEQLGEQLRIPAGENAPMAFALLLIEPMLWTRFTPEGGDLHAQVHVSAPPVGELVLISGEDVVREIANHRLSVGDAYRHGLIRLYGTETEVSRFLQFYCRCA</sequence>
<dbReference type="EMBL" id="CP121646">
    <property type="protein sequence ID" value="WFU67019.1"/>
    <property type="molecule type" value="Genomic_DNA"/>
</dbReference>
<reference evidence="2 3" key="1">
    <citation type="submission" date="2023-04" db="EMBL/GenBank/DDBJ databases">
        <title>Australian commercial rhizobial inoculants.</title>
        <authorList>
            <person name="Kohlmeier M.G."/>
            <person name="O'Hara G.W."/>
            <person name="Colombi E."/>
            <person name="Ramsay J.P."/>
            <person name="Terpolilli J."/>
        </authorList>
    </citation>
    <scope>NUCLEOTIDE SEQUENCE [LARGE SCALE GENOMIC DNA]</scope>
    <source>
        <strain evidence="2 3">CB627</strain>
    </source>
</reference>
<keyword evidence="3" id="KW-1185">Reference proteome</keyword>
<organism evidence="2 3">
    <name type="scientific">Bradyrhizobium brasilense</name>
    <dbReference type="NCBI Taxonomy" id="1419277"/>
    <lineage>
        <taxon>Bacteria</taxon>
        <taxon>Pseudomonadati</taxon>
        <taxon>Pseudomonadota</taxon>
        <taxon>Alphaproteobacteria</taxon>
        <taxon>Hyphomicrobiales</taxon>
        <taxon>Nitrobacteraceae</taxon>
        <taxon>Bradyrhizobium</taxon>
    </lineage>
</organism>
<evidence type="ECO:0000313" key="3">
    <source>
        <dbReference type="Proteomes" id="UP001221546"/>
    </source>
</evidence>
<feature type="chain" id="PRO_5047549231" evidence="1">
    <location>
        <begin position="26"/>
        <end position="182"/>
    </location>
</feature>
<evidence type="ECO:0000256" key="1">
    <source>
        <dbReference type="SAM" id="SignalP"/>
    </source>
</evidence>
<dbReference type="Proteomes" id="UP001221546">
    <property type="component" value="Chromosome"/>
</dbReference>
<evidence type="ECO:0000313" key="2">
    <source>
        <dbReference type="EMBL" id="WFU67019.1"/>
    </source>
</evidence>
<keyword evidence="1" id="KW-0732">Signal</keyword>